<dbReference type="CTD" id="20238862"/>
<proteinExistence type="predicted"/>
<name>V4BVD9_LOTGI</name>
<protein>
    <submittedName>
        <fullName evidence="2">Uncharacterized protein</fullName>
    </submittedName>
</protein>
<reference evidence="2 3" key="1">
    <citation type="journal article" date="2013" name="Nature">
        <title>Insights into bilaterian evolution from three spiralian genomes.</title>
        <authorList>
            <person name="Simakov O."/>
            <person name="Marletaz F."/>
            <person name="Cho S.J."/>
            <person name="Edsinger-Gonzales E."/>
            <person name="Havlak P."/>
            <person name="Hellsten U."/>
            <person name="Kuo D.H."/>
            <person name="Larsson T."/>
            <person name="Lv J."/>
            <person name="Arendt D."/>
            <person name="Savage R."/>
            <person name="Osoegawa K."/>
            <person name="de Jong P."/>
            <person name="Grimwood J."/>
            <person name="Chapman J.A."/>
            <person name="Shapiro H."/>
            <person name="Aerts A."/>
            <person name="Otillar R.P."/>
            <person name="Terry A.Y."/>
            <person name="Boore J.L."/>
            <person name="Grigoriev I.V."/>
            <person name="Lindberg D.R."/>
            <person name="Seaver E.C."/>
            <person name="Weisblat D.A."/>
            <person name="Putnam N.H."/>
            <person name="Rokhsar D.S."/>
        </authorList>
    </citation>
    <scope>NUCLEOTIDE SEQUENCE [LARGE SCALE GENOMIC DNA]</scope>
</reference>
<accession>V4BVD9</accession>
<dbReference type="HOGENOM" id="CLU_1909055_0_0_1"/>
<dbReference type="GeneID" id="20238862"/>
<organism evidence="2 3">
    <name type="scientific">Lottia gigantea</name>
    <name type="common">Giant owl limpet</name>
    <dbReference type="NCBI Taxonomy" id="225164"/>
    <lineage>
        <taxon>Eukaryota</taxon>
        <taxon>Metazoa</taxon>
        <taxon>Spiralia</taxon>
        <taxon>Lophotrochozoa</taxon>
        <taxon>Mollusca</taxon>
        <taxon>Gastropoda</taxon>
        <taxon>Patellogastropoda</taxon>
        <taxon>Lottioidea</taxon>
        <taxon>Lottiidae</taxon>
        <taxon>Lottia</taxon>
    </lineage>
</organism>
<dbReference type="RefSeq" id="XP_009056194.1">
    <property type="nucleotide sequence ID" value="XM_009057946.1"/>
</dbReference>
<sequence>MESLKHLEPRKVKTRSRSKCDKVESENSSESSSDEEPFYDYNVYFDNQYESESSSNMKSHVDQSVSSIIDSDLSVEALEFVPRSDILDRAQVIEESNSDVKNSDRSEIDQVDNITENLVEDESSISDHSNVPI</sequence>
<dbReference type="Proteomes" id="UP000030746">
    <property type="component" value="Unassembled WGS sequence"/>
</dbReference>
<evidence type="ECO:0000313" key="3">
    <source>
        <dbReference type="Proteomes" id="UP000030746"/>
    </source>
</evidence>
<dbReference type="KEGG" id="lgi:LOTGIDRAFT_162010"/>
<feature type="compositionally biased region" description="Basic and acidic residues" evidence="1">
    <location>
        <begin position="1"/>
        <end position="11"/>
    </location>
</feature>
<dbReference type="EMBL" id="KB201977">
    <property type="protein sequence ID" value="ESO92984.1"/>
    <property type="molecule type" value="Genomic_DNA"/>
</dbReference>
<evidence type="ECO:0000313" key="2">
    <source>
        <dbReference type="EMBL" id="ESO92984.1"/>
    </source>
</evidence>
<feature type="region of interest" description="Disordered" evidence="1">
    <location>
        <begin position="1"/>
        <end position="40"/>
    </location>
</feature>
<gene>
    <name evidence="2" type="ORF">LOTGIDRAFT_162010</name>
</gene>
<keyword evidence="3" id="KW-1185">Reference proteome</keyword>
<dbReference type="AlphaFoldDB" id="V4BVD9"/>
<evidence type="ECO:0000256" key="1">
    <source>
        <dbReference type="SAM" id="MobiDB-lite"/>
    </source>
</evidence>